<comment type="caution">
    <text evidence="1">The sequence shown here is derived from an EMBL/GenBank/DDBJ whole genome shotgun (WGS) entry which is preliminary data.</text>
</comment>
<gene>
    <name evidence="1" type="ORF">IV203_026791</name>
</gene>
<reference evidence="1" key="1">
    <citation type="journal article" date="2021" name="Sci. Rep.">
        <title>Diploid genomic architecture of Nitzschia inconspicua, an elite biomass production diatom.</title>
        <authorList>
            <person name="Oliver A."/>
            <person name="Podell S."/>
            <person name="Pinowska A."/>
            <person name="Traller J.C."/>
            <person name="Smith S.R."/>
            <person name="McClure R."/>
            <person name="Beliaev A."/>
            <person name="Bohutskyi P."/>
            <person name="Hill E.A."/>
            <person name="Rabines A."/>
            <person name="Zheng H."/>
            <person name="Allen L.Z."/>
            <person name="Kuo A."/>
            <person name="Grigoriev I.V."/>
            <person name="Allen A.E."/>
            <person name="Hazlebeck D."/>
            <person name="Allen E.E."/>
        </authorList>
    </citation>
    <scope>NUCLEOTIDE SEQUENCE</scope>
    <source>
        <strain evidence="1">Hildebrandi</strain>
    </source>
</reference>
<protein>
    <submittedName>
        <fullName evidence="1">Uncharacterized protein</fullName>
    </submittedName>
</protein>
<dbReference type="OrthoDB" id="42907at2759"/>
<dbReference type="AlphaFoldDB" id="A0A9K3PXU7"/>
<organism evidence="1 2">
    <name type="scientific">Nitzschia inconspicua</name>
    <dbReference type="NCBI Taxonomy" id="303405"/>
    <lineage>
        <taxon>Eukaryota</taxon>
        <taxon>Sar</taxon>
        <taxon>Stramenopiles</taxon>
        <taxon>Ochrophyta</taxon>
        <taxon>Bacillariophyta</taxon>
        <taxon>Bacillariophyceae</taxon>
        <taxon>Bacillariophycidae</taxon>
        <taxon>Bacillariales</taxon>
        <taxon>Bacillariaceae</taxon>
        <taxon>Nitzschia</taxon>
    </lineage>
</organism>
<proteinExistence type="predicted"/>
<dbReference type="Proteomes" id="UP000693970">
    <property type="component" value="Unassembled WGS sequence"/>
</dbReference>
<sequence>MNEQLLVDGTIKLMQWVTMPLEHTPSPGSPQDIWDCLDSDGLLDPVKYNVFCRERAKYEGLEHEMFLDAMMSLLLSQCMAANEEKKETTNNVHYIDRDGKRQVLPPTMSLWYNLYCRHDADDQTVYLSKFHNKFRRRFRMPYDSYKELCVIAADVHCLKDGSRDGKMRLSCEVEYAQAGFPGCIGSMDATHIACEKVDFRLRQNHLSFKLPYTSRTYNLTCNHRRLVICTTDGHPARWNDKSIQHFDKLATGLNEGTLLPDLMFELYDYDAEGNVVKKKYRGQQCAGRFGGLLRSRQCARTWNAHLES</sequence>
<dbReference type="EMBL" id="JAGRRH010000010">
    <property type="protein sequence ID" value="KAG7363431.1"/>
    <property type="molecule type" value="Genomic_DNA"/>
</dbReference>
<name>A0A9K3PXU7_9STRA</name>
<reference evidence="1" key="2">
    <citation type="submission" date="2021-04" db="EMBL/GenBank/DDBJ databases">
        <authorList>
            <person name="Podell S."/>
        </authorList>
    </citation>
    <scope>NUCLEOTIDE SEQUENCE</scope>
    <source>
        <strain evidence="1">Hildebrandi</strain>
    </source>
</reference>
<evidence type="ECO:0000313" key="2">
    <source>
        <dbReference type="Proteomes" id="UP000693970"/>
    </source>
</evidence>
<evidence type="ECO:0000313" key="1">
    <source>
        <dbReference type="EMBL" id="KAG7363431.1"/>
    </source>
</evidence>
<accession>A0A9K3PXU7</accession>
<keyword evidence="2" id="KW-1185">Reference proteome</keyword>